<reference evidence="1" key="1">
    <citation type="journal article" date="2022" name="bioRxiv">
        <title>Sequencing and chromosome-scale assembly of the giantPleurodeles waltlgenome.</title>
        <authorList>
            <person name="Brown T."/>
            <person name="Elewa A."/>
            <person name="Iarovenko S."/>
            <person name="Subramanian E."/>
            <person name="Araus A.J."/>
            <person name="Petzold A."/>
            <person name="Susuki M."/>
            <person name="Suzuki K.-i.T."/>
            <person name="Hayashi T."/>
            <person name="Toyoda A."/>
            <person name="Oliveira C."/>
            <person name="Osipova E."/>
            <person name="Leigh N.D."/>
            <person name="Simon A."/>
            <person name="Yun M.H."/>
        </authorList>
    </citation>
    <scope>NUCLEOTIDE SEQUENCE</scope>
    <source>
        <strain evidence="1">20211129_DDA</strain>
        <tissue evidence="1">Liver</tissue>
    </source>
</reference>
<evidence type="ECO:0000313" key="2">
    <source>
        <dbReference type="Proteomes" id="UP001066276"/>
    </source>
</evidence>
<protein>
    <submittedName>
        <fullName evidence="1">Uncharacterized protein</fullName>
    </submittedName>
</protein>
<accession>A0AAV7P768</accession>
<dbReference type="AlphaFoldDB" id="A0AAV7P768"/>
<name>A0AAV7P768_PLEWA</name>
<gene>
    <name evidence="1" type="ORF">NDU88_002514</name>
</gene>
<comment type="caution">
    <text evidence="1">The sequence shown here is derived from an EMBL/GenBank/DDBJ whole genome shotgun (WGS) entry which is preliminary data.</text>
</comment>
<dbReference type="Proteomes" id="UP001066276">
    <property type="component" value="Chromosome 7"/>
</dbReference>
<keyword evidence="2" id="KW-1185">Reference proteome</keyword>
<organism evidence="1 2">
    <name type="scientific">Pleurodeles waltl</name>
    <name type="common">Iberian ribbed newt</name>
    <dbReference type="NCBI Taxonomy" id="8319"/>
    <lineage>
        <taxon>Eukaryota</taxon>
        <taxon>Metazoa</taxon>
        <taxon>Chordata</taxon>
        <taxon>Craniata</taxon>
        <taxon>Vertebrata</taxon>
        <taxon>Euteleostomi</taxon>
        <taxon>Amphibia</taxon>
        <taxon>Batrachia</taxon>
        <taxon>Caudata</taxon>
        <taxon>Salamandroidea</taxon>
        <taxon>Salamandridae</taxon>
        <taxon>Pleurodelinae</taxon>
        <taxon>Pleurodeles</taxon>
    </lineage>
</organism>
<sequence>MLVASPCIEEVQILPSVVSIQQALPTKSDPVDAQSRGWGLGVGVTDKISTQFLTQLKSNDEPLKPR</sequence>
<evidence type="ECO:0000313" key="1">
    <source>
        <dbReference type="EMBL" id="KAJ1124050.1"/>
    </source>
</evidence>
<proteinExistence type="predicted"/>
<dbReference type="EMBL" id="JANPWB010000011">
    <property type="protein sequence ID" value="KAJ1124050.1"/>
    <property type="molecule type" value="Genomic_DNA"/>
</dbReference>